<evidence type="ECO:0000256" key="3">
    <source>
        <dbReference type="ARBA" id="ARBA00023163"/>
    </source>
</evidence>
<dbReference type="SMART" id="SM00347">
    <property type="entry name" value="HTH_MARR"/>
    <property type="match status" value="1"/>
</dbReference>
<dbReference type="GO" id="GO:0003700">
    <property type="term" value="F:DNA-binding transcription factor activity"/>
    <property type="evidence" value="ECO:0007669"/>
    <property type="project" value="InterPro"/>
</dbReference>
<dbReference type="PROSITE" id="PS01117">
    <property type="entry name" value="HTH_MARR_1"/>
    <property type="match status" value="1"/>
</dbReference>
<evidence type="ECO:0000313" key="6">
    <source>
        <dbReference type="Proteomes" id="UP000286268"/>
    </source>
</evidence>
<dbReference type="SUPFAM" id="SSF46785">
    <property type="entry name" value="Winged helix' DNA-binding domain"/>
    <property type="match status" value="1"/>
</dbReference>
<dbReference type="PANTHER" id="PTHR42756">
    <property type="entry name" value="TRANSCRIPTIONAL REGULATOR, MARR"/>
    <property type="match status" value="1"/>
</dbReference>
<dbReference type="PROSITE" id="PS50995">
    <property type="entry name" value="HTH_MARR_2"/>
    <property type="match status" value="1"/>
</dbReference>
<dbReference type="Pfam" id="PF01047">
    <property type="entry name" value="MarR"/>
    <property type="match status" value="1"/>
</dbReference>
<keyword evidence="3" id="KW-0804">Transcription</keyword>
<keyword evidence="6" id="KW-1185">Reference proteome</keyword>
<dbReference type="RefSeq" id="WP_128211112.1">
    <property type="nucleotide sequence ID" value="NZ_CP025746.1"/>
</dbReference>
<dbReference type="CDD" id="cd00090">
    <property type="entry name" value="HTH_ARSR"/>
    <property type="match status" value="1"/>
</dbReference>
<dbReference type="Gene3D" id="1.10.10.10">
    <property type="entry name" value="Winged helix-like DNA-binding domain superfamily/Winged helix DNA-binding domain"/>
    <property type="match status" value="1"/>
</dbReference>
<keyword evidence="1" id="KW-0805">Transcription regulation</keyword>
<dbReference type="AlphaFoldDB" id="A0A3R5QRJ6"/>
<dbReference type="EMBL" id="CP025746">
    <property type="protein sequence ID" value="QAA30662.1"/>
    <property type="molecule type" value="Genomic_DNA"/>
</dbReference>
<dbReference type="InterPro" id="IPR011991">
    <property type="entry name" value="ArsR-like_HTH"/>
</dbReference>
<dbReference type="InterPro" id="IPR036388">
    <property type="entry name" value="WH-like_DNA-bd_sf"/>
</dbReference>
<organism evidence="5 6">
    <name type="scientific">Clostridium manihotivorum</name>
    <dbReference type="NCBI Taxonomy" id="2320868"/>
    <lineage>
        <taxon>Bacteria</taxon>
        <taxon>Bacillati</taxon>
        <taxon>Bacillota</taxon>
        <taxon>Clostridia</taxon>
        <taxon>Eubacteriales</taxon>
        <taxon>Clostridiaceae</taxon>
        <taxon>Clostridium</taxon>
    </lineage>
</organism>
<dbReference type="InterPro" id="IPR000835">
    <property type="entry name" value="HTH_MarR-typ"/>
</dbReference>
<evidence type="ECO:0000256" key="2">
    <source>
        <dbReference type="ARBA" id="ARBA00023125"/>
    </source>
</evidence>
<dbReference type="InterPro" id="IPR036390">
    <property type="entry name" value="WH_DNA-bd_sf"/>
</dbReference>
<evidence type="ECO:0000313" key="5">
    <source>
        <dbReference type="EMBL" id="QAA30662.1"/>
    </source>
</evidence>
<name>A0A3R5QRJ6_9CLOT</name>
<gene>
    <name evidence="5" type="ORF">C1I91_02700</name>
</gene>
<sequence>MDNNNEMLGAYISQLYRIGSAFISKELSQFNIGYGQFRFLMELYKNGSLCQEKLAEMLYIDKGTTARAIKKLEEEGYVLRVRDGADKRMYKVSLTDKAKEIEADIKKVLKNWNDKLTSDLSEEEKKITLEVMAKISRNQRICAGREKDNG</sequence>
<dbReference type="PANTHER" id="PTHR42756:SF2">
    <property type="entry name" value="MARR FAMILY REGULATORY PROTEIN"/>
    <property type="match status" value="1"/>
</dbReference>
<dbReference type="GO" id="GO:0003677">
    <property type="term" value="F:DNA binding"/>
    <property type="evidence" value="ECO:0007669"/>
    <property type="project" value="UniProtKB-KW"/>
</dbReference>
<dbReference type="PRINTS" id="PR00598">
    <property type="entry name" value="HTHMARR"/>
</dbReference>
<dbReference type="InterPro" id="IPR023187">
    <property type="entry name" value="Tscrpt_reg_MarR-type_CS"/>
</dbReference>
<protein>
    <submittedName>
        <fullName evidence="5">MarR family transcriptional regulator</fullName>
    </submittedName>
</protein>
<evidence type="ECO:0000256" key="1">
    <source>
        <dbReference type="ARBA" id="ARBA00023015"/>
    </source>
</evidence>
<dbReference type="OrthoDB" id="6462103at2"/>
<accession>A0A3R5QRJ6</accession>
<reference evidence="5 6" key="1">
    <citation type="submission" date="2018-01" db="EMBL/GenBank/DDBJ databases">
        <title>Genome Sequencing and Assembly of Anaerobacter polyendosporus strain CT4.</title>
        <authorList>
            <person name="Tachaapaikoon C."/>
            <person name="Sutheeworapong S."/>
            <person name="Jenjaroenpun P."/>
            <person name="Wongsurawat T."/>
            <person name="Nookeaw I."/>
            <person name="Cheawchanlertfa P."/>
            <person name="Kosugi A."/>
            <person name="Cheevadhanarak S."/>
            <person name="Ratanakhanokchai K."/>
        </authorList>
    </citation>
    <scope>NUCLEOTIDE SEQUENCE [LARGE SCALE GENOMIC DNA]</scope>
    <source>
        <strain evidence="5 6">CT4</strain>
    </source>
</reference>
<dbReference type="KEGG" id="cmah:C1I91_02700"/>
<dbReference type="Proteomes" id="UP000286268">
    <property type="component" value="Chromosome"/>
</dbReference>
<keyword evidence="2" id="KW-0238">DNA-binding</keyword>
<feature type="domain" description="HTH marR-type" evidence="4">
    <location>
        <begin position="5"/>
        <end position="137"/>
    </location>
</feature>
<evidence type="ECO:0000259" key="4">
    <source>
        <dbReference type="PROSITE" id="PS50995"/>
    </source>
</evidence>
<proteinExistence type="predicted"/>